<comment type="caution">
    <text evidence="2">The sequence shown here is derived from an EMBL/GenBank/DDBJ whole genome shotgun (WGS) entry which is preliminary data.</text>
</comment>
<feature type="compositionally biased region" description="Polar residues" evidence="1">
    <location>
        <begin position="529"/>
        <end position="544"/>
    </location>
</feature>
<dbReference type="AlphaFoldDB" id="A0A4Y2QUQ6"/>
<feature type="compositionally biased region" description="Low complexity" evidence="1">
    <location>
        <begin position="228"/>
        <end position="238"/>
    </location>
</feature>
<dbReference type="Proteomes" id="UP000499080">
    <property type="component" value="Unassembled WGS sequence"/>
</dbReference>
<sequence>MNEMGLEVIEGKTTIIENLNKSAASKCENVTSFNNMKLPDLVTEDLIGINFLTVSEKTGSKASPTSTKINNSEAEKLNNDQIQTMSESFSENLTIFTDAKSSDSVTGLNRTDFLCASETAGCKASPTSTKINYSEAEKLNNTKIHTMSKSLSVSAEPDIISTNCKSLRVKEKSPSKRTWRESPSAGSGVDSRVLRRKLRLHLTEMRTKRLAAANARKKLTENFKSSSDESSSGESSDSLDQHSVAKSDSLEKPPLNTGNHYLFVDIEKVLSHQNSPLLLKNDGYTSSELVISDSESPGGIKEKNTVIQDLNRNAASKSSSGYENPRTSSIPKVLHCGTEDLNKIESLSVFEKPGCESSATSIKVKNSVAKELRNAASKSSSGCENPRTSSIPKVLHCVTEDLNKIESFSVFEKPGCESSATSTKIKNSVAEELRNVQIHMASELFSVSEKPTIEEPPCLTLEPLNTPEKLGNEGLPELLIEPLNVIRNHGNEMLPFIKETKTEQDPSVVNELKNGSFSSAFSVFEKITDTSSSAKKQNRSTNGETHSHIENCQNENNLENNVLSQEKDNSADMEVDGEENILDSFRIRQVHYAIKAKMNLPSELQKIEREKWLSHRSKSSRKYKYKSSCKKAEIRISSSSHHQIVSGNEQLYNFFQSTHLDCNKSTRSKKDLTECNKFNPFCESVSSTRPKKLFKVTEYKLQPSDKQVCFNNVPKNVLRNIVGPYGLKHLDIREDGSLFLNWAKSKSR</sequence>
<gene>
    <name evidence="2" type="ORF">AVEN_22662_1</name>
</gene>
<protein>
    <submittedName>
        <fullName evidence="2">Uncharacterized protein</fullName>
    </submittedName>
</protein>
<feature type="region of interest" description="Disordered" evidence="1">
    <location>
        <begin position="529"/>
        <end position="557"/>
    </location>
</feature>
<proteinExistence type="predicted"/>
<evidence type="ECO:0000313" key="3">
    <source>
        <dbReference type="Proteomes" id="UP000499080"/>
    </source>
</evidence>
<keyword evidence="3" id="KW-1185">Reference proteome</keyword>
<feature type="compositionally biased region" description="Basic and acidic residues" evidence="1">
    <location>
        <begin position="168"/>
        <end position="180"/>
    </location>
</feature>
<feature type="region of interest" description="Disordered" evidence="1">
    <location>
        <begin position="165"/>
        <end position="192"/>
    </location>
</feature>
<evidence type="ECO:0000256" key="1">
    <source>
        <dbReference type="SAM" id="MobiDB-lite"/>
    </source>
</evidence>
<evidence type="ECO:0000313" key="2">
    <source>
        <dbReference type="EMBL" id="GBN67097.1"/>
    </source>
</evidence>
<name>A0A4Y2QUQ6_ARAVE</name>
<accession>A0A4Y2QUQ6</accession>
<reference evidence="2 3" key="1">
    <citation type="journal article" date="2019" name="Sci. Rep.">
        <title>Orb-weaving spider Araneus ventricosus genome elucidates the spidroin gene catalogue.</title>
        <authorList>
            <person name="Kono N."/>
            <person name="Nakamura H."/>
            <person name="Ohtoshi R."/>
            <person name="Moran D.A.P."/>
            <person name="Shinohara A."/>
            <person name="Yoshida Y."/>
            <person name="Fujiwara M."/>
            <person name="Mori M."/>
            <person name="Tomita M."/>
            <person name="Arakawa K."/>
        </authorList>
    </citation>
    <scope>NUCLEOTIDE SEQUENCE [LARGE SCALE GENOMIC DNA]</scope>
</reference>
<feature type="region of interest" description="Disordered" evidence="1">
    <location>
        <begin position="221"/>
        <end position="252"/>
    </location>
</feature>
<dbReference type="OrthoDB" id="6473655at2759"/>
<organism evidence="2 3">
    <name type="scientific">Araneus ventricosus</name>
    <name type="common">Orbweaver spider</name>
    <name type="synonym">Epeira ventricosa</name>
    <dbReference type="NCBI Taxonomy" id="182803"/>
    <lineage>
        <taxon>Eukaryota</taxon>
        <taxon>Metazoa</taxon>
        <taxon>Ecdysozoa</taxon>
        <taxon>Arthropoda</taxon>
        <taxon>Chelicerata</taxon>
        <taxon>Arachnida</taxon>
        <taxon>Araneae</taxon>
        <taxon>Araneomorphae</taxon>
        <taxon>Entelegynae</taxon>
        <taxon>Araneoidea</taxon>
        <taxon>Araneidae</taxon>
        <taxon>Araneus</taxon>
    </lineage>
</organism>
<feature type="compositionally biased region" description="Basic and acidic residues" evidence="1">
    <location>
        <begin position="239"/>
        <end position="251"/>
    </location>
</feature>
<dbReference type="EMBL" id="BGPR01014875">
    <property type="protein sequence ID" value="GBN67097.1"/>
    <property type="molecule type" value="Genomic_DNA"/>
</dbReference>